<reference evidence="1" key="2">
    <citation type="submission" date="2023-02" db="EMBL/GenBank/DDBJ databases">
        <authorList>
            <consortium name="DOE Joint Genome Institute"/>
            <person name="Mondo S.J."/>
            <person name="Chang Y."/>
            <person name="Wang Y."/>
            <person name="Ahrendt S."/>
            <person name="Andreopoulos W."/>
            <person name="Barry K."/>
            <person name="Beard J."/>
            <person name="Benny G.L."/>
            <person name="Blankenship S."/>
            <person name="Bonito G."/>
            <person name="Cuomo C."/>
            <person name="Desiro A."/>
            <person name="Gervers K.A."/>
            <person name="Hundley H."/>
            <person name="Kuo A."/>
            <person name="LaButti K."/>
            <person name="Lang B.F."/>
            <person name="Lipzen A."/>
            <person name="O'Donnell K."/>
            <person name="Pangilinan J."/>
            <person name="Reynolds N."/>
            <person name="Sandor L."/>
            <person name="Smith M.W."/>
            <person name="Tsang A."/>
            <person name="Grigoriev I.V."/>
            <person name="Stajich J.E."/>
            <person name="Spatafora J.W."/>
        </authorList>
    </citation>
    <scope>NUCLEOTIDE SEQUENCE</scope>
    <source>
        <strain evidence="1">RSA 2281</strain>
    </source>
</reference>
<sequence length="471" mass="54138">MVKSQCLAALRRVQNTLTEFAIDGENVPTFEEILFNCPNLNKLVYSAQDNMQIGIRKNSQLPSLLHLTHLYLHISAEADLEYEELERVLRRCPEIRSLDIKRCTKMPLDLINRYCPNLENLGYGGRHTFFISTEFSWRSGWEKAWKEWWTKPKIKTTTFDDDDDDDEENNKVAQQDEGGKLRCVDLQIEQDQVDGKQIFRLLNGHRDELEIFSIFYISFGGAFPDPRWDPLLKFESQSLNELIFRFDGMTNILSSIVSKCPNIQVLDIGYIPGFTDRDIDIITRVPALRKFCIASNVKLSLNNIRRFVDGFKSRRDPLETLRLQASDTVTDDMLLELARLSRLTEIGMTHCSTITAAGLERFVQELPKMKALSYLYLDKMHMINDELLASLSKVNTVRCIELVGLDNITGTGIRSLALASKSLKHLKVLVCSHAVTKEDIEYCRTKIPSVTFHERHPSVTSMNYDNIDDIE</sequence>
<evidence type="ECO:0000313" key="2">
    <source>
        <dbReference type="Proteomes" id="UP001209540"/>
    </source>
</evidence>
<dbReference type="Gene3D" id="3.80.10.10">
    <property type="entry name" value="Ribonuclease Inhibitor"/>
    <property type="match status" value="1"/>
</dbReference>
<proteinExistence type="predicted"/>
<keyword evidence="2" id="KW-1185">Reference proteome</keyword>
<gene>
    <name evidence="1" type="ORF">BDA99DRAFT_329362</name>
</gene>
<reference evidence="1" key="1">
    <citation type="journal article" date="2022" name="IScience">
        <title>Evolution of zygomycete secretomes and the origins of terrestrial fungal ecologies.</title>
        <authorList>
            <person name="Chang Y."/>
            <person name="Wang Y."/>
            <person name="Mondo S."/>
            <person name="Ahrendt S."/>
            <person name="Andreopoulos W."/>
            <person name="Barry K."/>
            <person name="Beard J."/>
            <person name="Benny G.L."/>
            <person name="Blankenship S."/>
            <person name="Bonito G."/>
            <person name="Cuomo C."/>
            <person name="Desiro A."/>
            <person name="Gervers K.A."/>
            <person name="Hundley H."/>
            <person name="Kuo A."/>
            <person name="LaButti K."/>
            <person name="Lang B.F."/>
            <person name="Lipzen A."/>
            <person name="O'Donnell K."/>
            <person name="Pangilinan J."/>
            <person name="Reynolds N."/>
            <person name="Sandor L."/>
            <person name="Smith M.E."/>
            <person name="Tsang A."/>
            <person name="Grigoriev I.V."/>
            <person name="Stajich J.E."/>
            <person name="Spatafora J.W."/>
        </authorList>
    </citation>
    <scope>NUCLEOTIDE SEQUENCE</scope>
    <source>
        <strain evidence="1">RSA 2281</strain>
    </source>
</reference>
<dbReference type="SMART" id="SM00367">
    <property type="entry name" value="LRR_CC"/>
    <property type="match status" value="4"/>
</dbReference>
<dbReference type="PANTHER" id="PTHR13318:SF95">
    <property type="entry name" value="F-BOX PROTEIN YLR352W"/>
    <property type="match status" value="1"/>
</dbReference>
<dbReference type="Proteomes" id="UP001209540">
    <property type="component" value="Unassembled WGS sequence"/>
</dbReference>
<name>A0AAD5KHM3_9FUNG</name>
<accession>A0AAD5KHM3</accession>
<evidence type="ECO:0000313" key="1">
    <source>
        <dbReference type="EMBL" id="KAI9270786.1"/>
    </source>
</evidence>
<dbReference type="PANTHER" id="PTHR13318">
    <property type="entry name" value="PARTNER OF PAIRED, ISOFORM B-RELATED"/>
    <property type="match status" value="1"/>
</dbReference>
<organism evidence="1 2">
    <name type="scientific">Phascolomyces articulosus</name>
    <dbReference type="NCBI Taxonomy" id="60185"/>
    <lineage>
        <taxon>Eukaryota</taxon>
        <taxon>Fungi</taxon>
        <taxon>Fungi incertae sedis</taxon>
        <taxon>Mucoromycota</taxon>
        <taxon>Mucoromycotina</taxon>
        <taxon>Mucoromycetes</taxon>
        <taxon>Mucorales</taxon>
        <taxon>Lichtheimiaceae</taxon>
        <taxon>Phascolomyces</taxon>
    </lineage>
</organism>
<dbReference type="EMBL" id="JAIXMP010000007">
    <property type="protein sequence ID" value="KAI9270786.1"/>
    <property type="molecule type" value="Genomic_DNA"/>
</dbReference>
<evidence type="ECO:0008006" key="3">
    <source>
        <dbReference type="Google" id="ProtNLM"/>
    </source>
</evidence>
<dbReference type="InterPro" id="IPR006553">
    <property type="entry name" value="Leu-rich_rpt_Cys-con_subtyp"/>
</dbReference>
<comment type="caution">
    <text evidence="1">The sequence shown here is derived from an EMBL/GenBank/DDBJ whole genome shotgun (WGS) entry which is preliminary data.</text>
</comment>
<dbReference type="AlphaFoldDB" id="A0AAD5KHM3"/>
<protein>
    <recommendedName>
        <fullName evidence="3">RNI-like protein</fullName>
    </recommendedName>
</protein>
<dbReference type="GO" id="GO:0019005">
    <property type="term" value="C:SCF ubiquitin ligase complex"/>
    <property type="evidence" value="ECO:0007669"/>
    <property type="project" value="TreeGrafter"/>
</dbReference>
<dbReference type="InterPro" id="IPR032675">
    <property type="entry name" value="LRR_dom_sf"/>
</dbReference>
<dbReference type="SUPFAM" id="SSF52047">
    <property type="entry name" value="RNI-like"/>
    <property type="match status" value="2"/>
</dbReference>
<dbReference type="GO" id="GO:0031146">
    <property type="term" value="P:SCF-dependent proteasomal ubiquitin-dependent protein catabolic process"/>
    <property type="evidence" value="ECO:0007669"/>
    <property type="project" value="TreeGrafter"/>
</dbReference>